<proteinExistence type="predicted"/>
<dbReference type="SUPFAM" id="SSF160631">
    <property type="entry name" value="SMI1/KNR4-like"/>
    <property type="match status" value="1"/>
</dbReference>
<evidence type="ECO:0008006" key="3">
    <source>
        <dbReference type="Google" id="ProtNLM"/>
    </source>
</evidence>
<dbReference type="AlphaFoldDB" id="F0QA05"/>
<dbReference type="InterPro" id="IPR037883">
    <property type="entry name" value="Knr4/Smi1-like_sf"/>
</dbReference>
<sequence>MCSISQWNKGKDKGQVMSKKEIDKLLSLCAPASDSALKADVQVFRNCAGSIGEELHYMLLKMNGGYGFEGALHFFSADEACKDLSIERWNSSDLWRSDYKDLDPLGYFFAEDVFGNQFFIKDEKISTFDPETGETEEIADSLNDWASEIMGDYDFYTGHSLAHEWQEVHGPIPQGSRLLPKIPFVTGGEYEVENLYALDSVKAMKYRASIALQIKDMPDGSRINIKID</sequence>
<dbReference type="KEGG" id="aaa:Acav_3363"/>
<evidence type="ECO:0000313" key="2">
    <source>
        <dbReference type="Proteomes" id="UP000002482"/>
    </source>
</evidence>
<organism evidence="1 2">
    <name type="scientific">Paracidovorax avenae (strain ATCC 19860 / DSM 7227 / CCUG 15838 / JCM 20985 / LMG 2117 / NCPPB 1011)</name>
    <name type="common">Acidovorax avenae</name>
    <dbReference type="NCBI Taxonomy" id="643561"/>
    <lineage>
        <taxon>Bacteria</taxon>
        <taxon>Pseudomonadati</taxon>
        <taxon>Pseudomonadota</taxon>
        <taxon>Betaproteobacteria</taxon>
        <taxon>Burkholderiales</taxon>
        <taxon>Comamonadaceae</taxon>
        <taxon>Paracidovorax</taxon>
    </lineage>
</organism>
<keyword evidence="2" id="KW-1185">Reference proteome</keyword>
<evidence type="ECO:0000313" key="1">
    <source>
        <dbReference type="EMBL" id="ADX47265.1"/>
    </source>
</evidence>
<protein>
    <recommendedName>
        <fullName evidence="3">SMI1/KNR4 family protein</fullName>
    </recommendedName>
</protein>
<dbReference type="EMBL" id="CP002521">
    <property type="protein sequence ID" value="ADX47265.1"/>
    <property type="molecule type" value="Genomic_DNA"/>
</dbReference>
<dbReference type="Proteomes" id="UP000002482">
    <property type="component" value="Chromosome"/>
</dbReference>
<name>F0QA05_PARA1</name>
<accession>F0QA05</accession>
<gene>
    <name evidence="1" type="ordered locus">Acav_3363</name>
</gene>
<dbReference type="HOGENOM" id="CLU_092546_0_0_4"/>
<reference evidence="1" key="1">
    <citation type="submission" date="2011-02" db="EMBL/GenBank/DDBJ databases">
        <title>Complete sequence of Acidovorax avenae subsp. avenae ATCC 19860.</title>
        <authorList>
            <consortium name="US DOE Joint Genome Institute"/>
            <person name="Lucas S."/>
            <person name="Copeland A."/>
            <person name="Lapidus A."/>
            <person name="Cheng J.-F."/>
            <person name="Goodwin L."/>
            <person name="Pitluck S."/>
            <person name="Chertkov O."/>
            <person name="Held B."/>
            <person name="Detter J.C."/>
            <person name="Han C."/>
            <person name="Tapia R."/>
            <person name="Land M."/>
            <person name="Hauser L."/>
            <person name="Kyrpides N."/>
            <person name="Ivanova N."/>
            <person name="Ovchinnikova G."/>
            <person name="Pagani I."/>
            <person name="Gordon S."/>
            <person name="Woyke T."/>
        </authorList>
    </citation>
    <scope>NUCLEOTIDE SEQUENCE</scope>
    <source>
        <strain evidence="1">ATCC 19860</strain>
    </source>
</reference>